<dbReference type="InterPro" id="IPR052524">
    <property type="entry name" value="MFS_Cyanate_Porter"/>
</dbReference>
<dbReference type="SUPFAM" id="SSF103473">
    <property type="entry name" value="MFS general substrate transporter"/>
    <property type="match status" value="1"/>
</dbReference>
<dbReference type="GO" id="GO:0022857">
    <property type="term" value="F:transmembrane transporter activity"/>
    <property type="evidence" value="ECO:0007669"/>
    <property type="project" value="InterPro"/>
</dbReference>
<feature type="transmembrane region" description="Helical" evidence="1">
    <location>
        <begin position="329"/>
        <end position="350"/>
    </location>
</feature>
<dbReference type="AlphaFoldDB" id="A0AAW6T7E1"/>
<evidence type="ECO:0000256" key="1">
    <source>
        <dbReference type="SAM" id="Phobius"/>
    </source>
</evidence>
<dbReference type="RefSeq" id="WP_281488802.1">
    <property type="nucleotide sequence ID" value="NZ_JASATX010000003.1"/>
</dbReference>
<dbReference type="InterPro" id="IPR011701">
    <property type="entry name" value="MFS"/>
</dbReference>
<feature type="transmembrane region" description="Helical" evidence="1">
    <location>
        <begin position="362"/>
        <end position="385"/>
    </location>
</feature>
<keyword evidence="1" id="KW-0812">Transmembrane</keyword>
<feature type="transmembrane region" description="Helical" evidence="1">
    <location>
        <begin position="239"/>
        <end position="260"/>
    </location>
</feature>
<evidence type="ECO:0000313" key="2">
    <source>
        <dbReference type="EMBL" id="MDI2099016.1"/>
    </source>
</evidence>
<sequence>MRDRGRRWRDGRQALFVAAILAVALNARATISAPAPVLPQIQRDLGMDSAVAGLLVGLPILLFALAVPLASVIIRKLGPDRAVDVMLGTIVLGVVVRSLGTAEFALAGTVVLGAALTIGNIAVPVIIGRELPLARAIKMNGVFAAFSSGGMMITFAATAPLALAFGWEIAIASWGVLAVIAWIPWLFARRSGAMTAAGEQPERAMFTAPIEAISTMTSPTPVIRGPVNRRRGTWTSLSVWLIAGTFACHNFAFNVLSGWLPTILVERTDLSMTSAGLALSMFMGCGIVGAMLFPMLVGSRPPAPVLALVGTLWMSAPFGLLLAPSLWPIWLVLGGLAQSGLFTVLFGLIYQRAVDSDHTRRMLAMVQMIAYTSGATSASIAGWQYDSTGDWTLPLITTAAATVVMSIGAVSAGILVWRERRSGR</sequence>
<keyword evidence="3" id="KW-1185">Reference proteome</keyword>
<comment type="caution">
    <text evidence="2">The sequence shown here is derived from an EMBL/GenBank/DDBJ whole genome shotgun (WGS) entry which is preliminary data.</text>
</comment>
<proteinExistence type="predicted"/>
<keyword evidence="1" id="KW-0472">Membrane</keyword>
<feature type="transmembrane region" description="Helical" evidence="1">
    <location>
        <begin position="50"/>
        <end position="70"/>
    </location>
</feature>
<feature type="transmembrane region" description="Helical" evidence="1">
    <location>
        <begin position="305"/>
        <end position="323"/>
    </location>
</feature>
<protein>
    <submittedName>
        <fullName evidence="2">MFS transporter</fullName>
    </submittedName>
</protein>
<name>A0AAW6T7E1_9MICO</name>
<feature type="transmembrane region" description="Helical" evidence="1">
    <location>
        <begin position="391"/>
        <end position="417"/>
    </location>
</feature>
<feature type="transmembrane region" description="Helical" evidence="1">
    <location>
        <begin position="82"/>
        <end position="100"/>
    </location>
</feature>
<dbReference type="PANTHER" id="PTHR23523:SF2">
    <property type="entry name" value="2-NITROIMIDAZOLE TRANSPORTER"/>
    <property type="match status" value="1"/>
</dbReference>
<accession>A0AAW6T7E1</accession>
<dbReference type="PANTHER" id="PTHR23523">
    <property type="match status" value="1"/>
</dbReference>
<gene>
    <name evidence="2" type="ORF">QF206_08585</name>
</gene>
<feature type="transmembrane region" description="Helical" evidence="1">
    <location>
        <begin position="169"/>
        <end position="188"/>
    </location>
</feature>
<reference evidence="2 3" key="1">
    <citation type="submission" date="2023-04" db="EMBL/GenBank/DDBJ databases">
        <title>Klugiella caeni sp. nov. isolated from the sludge of biochemical tank.</title>
        <authorList>
            <person name="Geng K."/>
        </authorList>
    </citation>
    <scope>NUCLEOTIDE SEQUENCE [LARGE SCALE GENOMIC DNA]</scope>
    <source>
        <strain evidence="2 3">YN-L-19</strain>
    </source>
</reference>
<organism evidence="2 3">
    <name type="scientific">Ruicaihuangia caeni</name>
    <dbReference type="NCBI Taxonomy" id="3042517"/>
    <lineage>
        <taxon>Bacteria</taxon>
        <taxon>Bacillati</taxon>
        <taxon>Actinomycetota</taxon>
        <taxon>Actinomycetes</taxon>
        <taxon>Micrococcales</taxon>
        <taxon>Microbacteriaceae</taxon>
        <taxon>Ruicaihuangia</taxon>
    </lineage>
</organism>
<feature type="transmembrane region" description="Helical" evidence="1">
    <location>
        <begin position="139"/>
        <end position="163"/>
    </location>
</feature>
<dbReference type="InterPro" id="IPR036259">
    <property type="entry name" value="MFS_trans_sf"/>
</dbReference>
<dbReference type="EMBL" id="JASATX010000003">
    <property type="protein sequence ID" value="MDI2099016.1"/>
    <property type="molecule type" value="Genomic_DNA"/>
</dbReference>
<dbReference type="Proteomes" id="UP001321506">
    <property type="component" value="Unassembled WGS sequence"/>
</dbReference>
<dbReference type="Pfam" id="PF07690">
    <property type="entry name" value="MFS_1"/>
    <property type="match status" value="1"/>
</dbReference>
<feature type="transmembrane region" description="Helical" evidence="1">
    <location>
        <begin position="272"/>
        <end position="293"/>
    </location>
</feature>
<keyword evidence="1" id="KW-1133">Transmembrane helix</keyword>
<evidence type="ECO:0000313" key="3">
    <source>
        <dbReference type="Proteomes" id="UP001321506"/>
    </source>
</evidence>
<feature type="transmembrane region" description="Helical" evidence="1">
    <location>
        <begin position="106"/>
        <end position="127"/>
    </location>
</feature>
<dbReference type="Gene3D" id="1.20.1250.20">
    <property type="entry name" value="MFS general substrate transporter like domains"/>
    <property type="match status" value="2"/>
</dbReference>